<feature type="region of interest" description="Disordered" evidence="4">
    <location>
        <begin position="1"/>
        <end position="98"/>
    </location>
</feature>
<evidence type="ECO:0000256" key="2">
    <source>
        <dbReference type="ARBA" id="ARBA00022857"/>
    </source>
</evidence>
<comment type="similarity">
    <text evidence="1">Belongs to the aldo/keto reductase family.</text>
</comment>
<dbReference type="CDD" id="cd19071">
    <property type="entry name" value="AKR_AKR1-5-like"/>
    <property type="match status" value="1"/>
</dbReference>
<accession>A0A448ZS41</accession>
<dbReference type="SUPFAM" id="SSF51430">
    <property type="entry name" value="NAD(P)-linked oxidoreductase"/>
    <property type="match status" value="1"/>
</dbReference>
<gene>
    <name evidence="6" type="ORF">PSNMU_V1.4_AUG-EV-PASAV3_0120080</name>
</gene>
<dbReference type="Pfam" id="PF00248">
    <property type="entry name" value="Aldo_ket_red"/>
    <property type="match status" value="1"/>
</dbReference>
<dbReference type="InterPro" id="IPR020471">
    <property type="entry name" value="AKR"/>
</dbReference>
<dbReference type="Gene3D" id="3.20.20.100">
    <property type="entry name" value="NADP-dependent oxidoreductase domain"/>
    <property type="match status" value="1"/>
</dbReference>
<dbReference type="PRINTS" id="PR00069">
    <property type="entry name" value="ALDKETRDTASE"/>
</dbReference>
<feature type="non-terminal residue" evidence="6">
    <location>
        <position position="1"/>
    </location>
</feature>
<evidence type="ECO:0000313" key="6">
    <source>
        <dbReference type="EMBL" id="VEU44869.1"/>
    </source>
</evidence>
<name>A0A448ZS41_9STRA</name>
<feature type="compositionally biased region" description="Low complexity" evidence="4">
    <location>
        <begin position="13"/>
        <end position="31"/>
    </location>
</feature>
<evidence type="ECO:0000259" key="5">
    <source>
        <dbReference type="Pfam" id="PF00248"/>
    </source>
</evidence>
<reference evidence="6 7" key="1">
    <citation type="submission" date="2019-01" db="EMBL/GenBank/DDBJ databases">
        <authorList>
            <person name="Ferrante I. M."/>
        </authorList>
    </citation>
    <scope>NUCLEOTIDE SEQUENCE [LARGE SCALE GENOMIC DNA]</scope>
    <source>
        <strain evidence="6 7">B856</strain>
    </source>
</reference>
<evidence type="ECO:0000256" key="3">
    <source>
        <dbReference type="ARBA" id="ARBA00023002"/>
    </source>
</evidence>
<feature type="compositionally biased region" description="Basic residues" evidence="4">
    <location>
        <begin position="45"/>
        <end position="58"/>
    </location>
</feature>
<dbReference type="GO" id="GO:0016616">
    <property type="term" value="F:oxidoreductase activity, acting on the CH-OH group of donors, NAD or NADP as acceptor"/>
    <property type="evidence" value="ECO:0007669"/>
    <property type="project" value="UniProtKB-ARBA"/>
</dbReference>
<keyword evidence="3" id="KW-0560">Oxidoreductase</keyword>
<keyword evidence="2" id="KW-0521">NADP</keyword>
<evidence type="ECO:0000256" key="4">
    <source>
        <dbReference type="SAM" id="MobiDB-lite"/>
    </source>
</evidence>
<proteinExistence type="inferred from homology"/>
<dbReference type="InterPro" id="IPR023210">
    <property type="entry name" value="NADP_OxRdtase_dom"/>
</dbReference>
<dbReference type="FunFam" id="3.20.20.100:FF:000002">
    <property type="entry name" value="2,5-diketo-D-gluconic acid reductase A"/>
    <property type="match status" value="1"/>
</dbReference>
<dbReference type="PROSITE" id="PS00062">
    <property type="entry name" value="ALDOKETO_REDUCTASE_2"/>
    <property type="match status" value="1"/>
</dbReference>
<dbReference type="AlphaFoldDB" id="A0A448ZS41"/>
<dbReference type="PANTHER" id="PTHR43827:SF3">
    <property type="entry name" value="NADP-DEPENDENT OXIDOREDUCTASE DOMAIN-CONTAINING PROTEIN"/>
    <property type="match status" value="1"/>
</dbReference>
<dbReference type="PANTHER" id="PTHR43827">
    <property type="entry name" value="2,5-DIKETO-D-GLUCONIC ACID REDUCTASE"/>
    <property type="match status" value="1"/>
</dbReference>
<dbReference type="Proteomes" id="UP000291116">
    <property type="component" value="Unassembled WGS sequence"/>
</dbReference>
<sequence>QHQQHQHQHQHQQHNNNTTTTTNNNTNNNNTVIPSHGRIHDDHHTHTHTNTHTNRHRCACPAGTEANETKRKRKKTKQKRKRNTPDETGTNKPTGLPMRLARYALLASTASRPSSAFSPSGSAAPGSLLRLEMSSSSSPPPLPCLADAPSIPLRNGMSHPSIGFGTYKVGFVPASASSAVATAGAASASSPGRTAEECVGDALALGYRFLECAEFYGNEADVGRAIAASGVPREDLFLCSKVWTTTIEEGPEAVEAQLEQTLSDLGTDYLDLYLIHWPVPGKHVEAYKKLQELSAAGKIRGIGVSNYSWEDYLELKEADGVTDLPLVNQIEINPFLYRRETIDRFLSEGVVLQSYRSLRDGKAFDDPTVARIAASRGRTPAQVLGRWCHQRGFVYVPKSVRKDRMAENAGVFDFELSPEEMDDLDGLTTPEALETFRDLYRKCVNRDTSKDGTLEGVKTDITIG</sequence>
<feature type="compositionally biased region" description="Basic residues" evidence="4">
    <location>
        <begin position="70"/>
        <end position="82"/>
    </location>
</feature>
<dbReference type="InterPro" id="IPR018170">
    <property type="entry name" value="Aldo/ket_reductase_CS"/>
</dbReference>
<dbReference type="EMBL" id="CAACVS010000673">
    <property type="protein sequence ID" value="VEU44869.1"/>
    <property type="molecule type" value="Genomic_DNA"/>
</dbReference>
<keyword evidence="7" id="KW-1185">Reference proteome</keyword>
<dbReference type="OrthoDB" id="416253at2759"/>
<feature type="compositionally biased region" description="Basic residues" evidence="4">
    <location>
        <begin position="1"/>
        <end position="12"/>
    </location>
</feature>
<evidence type="ECO:0000313" key="7">
    <source>
        <dbReference type="Proteomes" id="UP000291116"/>
    </source>
</evidence>
<feature type="domain" description="NADP-dependent oxidoreductase" evidence="5">
    <location>
        <begin position="188"/>
        <end position="427"/>
    </location>
</feature>
<protein>
    <recommendedName>
        <fullName evidence="5">NADP-dependent oxidoreductase domain-containing protein</fullName>
    </recommendedName>
</protein>
<organism evidence="6 7">
    <name type="scientific">Pseudo-nitzschia multistriata</name>
    <dbReference type="NCBI Taxonomy" id="183589"/>
    <lineage>
        <taxon>Eukaryota</taxon>
        <taxon>Sar</taxon>
        <taxon>Stramenopiles</taxon>
        <taxon>Ochrophyta</taxon>
        <taxon>Bacillariophyta</taxon>
        <taxon>Bacillariophyceae</taxon>
        <taxon>Bacillariophycidae</taxon>
        <taxon>Bacillariales</taxon>
        <taxon>Bacillariaceae</taxon>
        <taxon>Pseudo-nitzschia</taxon>
    </lineage>
</organism>
<evidence type="ECO:0000256" key="1">
    <source>
        <dbReference type="ARBA" id="ARBA00007905"/>
    </source>
</evidence>
<dbReference type="InterPro" id="IPR036812">
    <property type="entry name" value="NAD(P)_OxRdtase_dom_sf"/>
</dbReference>